<dbReference type="GO" id="GO:0016787">
    <property type="term" value="F:hydrolase activity"/>
    <property type="evidence" value="ECO:0007669"/>
    <property type="project" value="UniProtKB-KW"/>
</dbReference>
<dbReference type="Proteomes" id="UP000305095">
    <property type="component" value="Unassembled WGS sequence"/>
</dbReference>
<comment type="caution">
    <text evidence="2">The sequence shown here is derived from an EMBL/GenBank/DDBJ whole genome shotgun (WGS) entry which is preliminary data.</text>
</comment>
<dbReference type="InterPro" id="IPR000639">
    <property type="entry name" value="Epox_hydrolase-like"/>
</dbReference>
<dbReference type="InterPro" id="IPR000073">
    <property type="entry name" value="AB_hydrolase_1"/>
</dbReference>
<dbReference type="Pfam" id="PF00561">
    <property type="entry name" value="Abhydrolase_1"/>
    <property type="match status" value="1"/>
</dbReference>
<dbReference type="SUPFAM" id="SSF53474">
    <property type="entry name" value="alpha/beta-Hydrolases"/>
    <property type="match status" value="1"/>
</dbReference>
<dbReference type="AlphaFoldDB" id="A0A4U6RZ96"/>
<evidence type="ECO:0000313" key="3">
    <source>
        <dbReference type="Proteomes" id="UP000305095"/>
    </source>
</evidence>
<reference evidence="2 3" key="1">
    <citation type="submission" date="2019-05" db="EMBL/GenBank/DDBJ databases">
        <title>Draft Genome of Bradyrhizobium elkanii strain SEMIA 938, Used in Commercial Inoculants for Lupinus spp. in Brazil.</title>
        <authorList>
            <person name="Hungria M."/>
            <person name="Delamuta J.R.M."/>
            <person name="Ribeiro R.A."/>
            <person name="Nogueira M.A."/>
        </authorList>
    </citation>
    <scope>NUCLEOTIDE SEQUENCE [LARGE SCALE GENOMIC DNA]</scope>
    <source>
        <strain evidence="2 3">Semia 938</strain>
    </source>
</reference>
<dbReference type="InterPro" id="IPR050266">
    <property type="entry name" value="AB_hydrolase_sf"/>
</dbReference>
<keyword evidence="2" id="KW-0378">Hydrolase</keyword>
<dbReference type="PANTHER" id="PTHR43798">
    <property type="entry name" value="MONOACYLGLYCEROL LIPASE"/>
    <property type="match status" value="1"/>
</dbReference>
<evidence type="ECO:0000259" key="1">
    <source>
        <dbReference type="Pfam" id="PF00561"/>
    </source>
</evidence>
<sequence length="292" mass="32128">MDSQRSAVIMLLGAREGRRTIVLDMKIRLGGDSLAVRVHRGKGSAVLLIHGNSSCKEIFRHQAAYLTRRGHTVIMPDLPGHGSSSDAVTPTKTYSFPGYAAALKGVMDHLDISSFHVIGWSLGGHIGIEMWSGMSAVRSLLISGTPPIRLSPAGVADGFLSSPVMDLAGKRGFTPQDVTAYGSAMLGRPLDRRSRFAAMIARTDGRARYWMVRNGLAGRGKDEIASVARCGKPLAIIQGRRDAFVHIVHIRKLTYRHLWLRRPILIDAGHAAHWEKPDAFNRWMGRFLKYVD</sequence>
<evidence type="ECO:0000313" key="2">
    <source>
        <dbReference type="EMBL" id="TKV80100.1"/>
    </source>
</evidence>
<gene>
    <name evidence="2" type="ORF">FDV58_17780</name>
</gene>
<organism evidence="2 3">
    <name type="scientific">Bradyrhizobium elkanii</name>
    <dbReference type="NCBI Taxonomy" id="29448"/>
    <lineage>
        <taxon>Bacteria</taxon>
        <taxon>Pseudomonadati</taxon>
        <taxon>Pseudomonadota</taxon>
        <taxon>Alphaproteobacteria</taxon>
        <taxon>Hyphomicrobiales</taxon>
        <taxon>Nitrobacteraceae</taxon>
        <taxon>Bradyrhizobium</taxon>
    </lineage>
</organism>
<feature type="domain" description="AB hydrolase-1" evidence="1">
    <location>
        <begin position="45"/>
        <end position="277"/>
    </location>
</feature>
<dbReference type="Gene3D" id="3.40.50.1820">
    <property type="entry name" value="alpha/beta hydrolase"/>
    <property type="match status" value="1"/>
</dbReference>
<dbReference type="InterPro" id="IPR029058">
    <property type="entry name" value="AB_hydrolase_fold"/>
</dbReference>
<dbReference type="RefSeq" id="WP_137479388.1">
    <property type="nucleotide sequence ID" value="NZ_SZZP01000010.1"/>
</dbReference>
<dbReference type="EMBL" id="SZZP01000010">
    <property type="protein sequence ID" value="TKV80100.1"/>
    <property type="molecule type" value="Genomic_DNA"/>
</dbReference>
<dbReference type="PRINTS" id="PR00111">
    <property type="entry name" value="ABHYDROLASE"/>
</dbReference>
<proteinExistence type="predicted"/>
<dbReference type="PRINTS" id="PR00412">
    <property type="entry name" value="EPOXHYDRLASE"/>
</dbReference>
<accession>A0A4U6RZ96</accession>
<name>A0A4U6RZ96_BRAEL</name>
<protein>
    <submittedName>
        <fullName evidence="2">Alpha/beta hydrolase</fullName>
    </submittedName>
</protein>